<gene>
    <name evidence="2" type="ORF">C0J50_12921</name>
</gene>
<evidence type="ECO:0000313" key="3">
    <source>
        <dbReference type="Proteomes" id="UP001205998"/>
    </source>
</evidence>
<evidence type="ECO:0000313" key="2">
    <source>
        <dbReference type="EMBL" id="KAI5627526.1"/>
    </source>
</evidence>
<proteinExistence type="predicted"/>
<keyword evidence="3" id="KW-1185">Reference proteome</keyword>
<dbReference type="GO" id="GO:0000398">
    <property type="term" value="P:mRNA splicing, via spliceosome"/>
    <property type="evidence" value="ECO:0007669"/>
    <property type="project" value="InterPro"/>
</dbReference>
<dbReference type="Proteomes" id="UP001205998">
    <property type="component" value="Unassembled WGS sequence"/>
</dbReference>
<protein>
    <submittedName>
        <fullName evidence="2">Coiled-coil domain-containing protein 94</fullName>
    </submittedName>
</protein>
<dbReference type="Pfam" id="PF04502">
    <property type="entry name" value="Saf4_Yju2"/>
    <property type="match status" value="1"/>
</dbReference>
<dbReference type="InterPro" id="IPR007590">
    <property type="entry name" value="Saf4/Yju2"/>
</dbReference>
<accession>A0AAD5B302</accession>
<feature type="non-terminal residue" evidence="2">
    <location>
        <position position="1"/>
    </location>
</feature>
<dbReference type="PANTHER" id="PTHR12111:SF1">
    <property type="entry name" value="SPLICING FACTOR YJU2"/>
    <property type="match status" value="1"/>
</dbReference>
<sequence>KIPKIKRPKYRQFSSVRLMAPFNMRCKSCGEFFYRGKKFNARKETVQNELYLGLPIFRFLIKCTRCSAKIIKQTDPENTDYLIEHGATRNFQVMCSNSLTVCLIVSSKMLFIPRVLENRKQDSKMEMKLLKNLQEQKKLNQRQARADFESMLQQSRELEKRWKEQEQEEIERE</sequence>
<dbReference type="GO" id="GO:0071006">
    <property type="term" value="C:U2-type catalytic step 1 spliceosome"/>
    <property type="evidence" value="ECO:0007669"/>
    <property type="project" value="TreeGrafter"/>
</dbReference>
<organism evidence="2 3">
    <name type="scientific">Silurus asotus</name>
    <name type="common">Amur catfish</name>
    <name type="synonym">Parasilurus asotus</name>
    <dbReference type="NCBI Taxonomy" id="30991"/>
    <lineage>
        <taxon>Eukaryota</taxon>
        <taxon>Metazoa</taxon>
        <taxon>Chordata</taxon>
        <taxon>Craniata</taxon>
        <taxon>Vertebrata</taxon>
        <taxon>Euteleostomi</taxon>
        <taxon>Actinopterygii</taxon>
        <taxon>Neopterygii</taxon>
        <taxon>Teleostei</taxon>
        <taxon>Ostariophysi</taxon>
        <taxon>Siluriformes</taxon>
        <taxon>Siluridae</taxon>
        <taxon>Silurus</taxon>
    </lineage>
</organism>
<dbReference type="PANTHER" id="PTHR12111">
    <property type="entry name" value="SPLICING FACTOR YJU2"/>
    <property type="match status" value="1"/>
</dbReference>
<comment type="caution">
    <text evidence="2">The sequence shown here is derived from an EMBL/GenBank/DDBJ whole genome shotgun (WGS) entry which is preliminary data.</text>
</comment>
<feature type="non-terminal residue" evidence="2">
    <location>
        <position position="173"/>
    </location>
</feature>
<dbReference type="AlphaFoldDB" id="A0AAD5B302"/>
<keyword evidence="1" id="KW-0175">Coiled coil</keyword>
<evidence type="ECO:0000256" key="1">
    <source>
        <dbReference type="SAM" id="Coils"/>
    </source>
</evidence>
<name>A0AAD5B302_SILAS</name>
<feature type="coiled-coil region" evidence="1">
    <location>
        <begin position="141"/>
        <end position="168"/>
    </location>
</feature>
<reference evidence="2" key="1">
    <citation type="submission" date="2018-07" db="EMBL/GenBank/DDBJ databases">
        <title>Comparative genomics of catfishes provides insights into carnivory and benthic adaptation.</title>
        <authorList>
            <person name="Zhang Y."/>
            <person name="Wang D."/>
            <person name="Peng Z."/>
            <person name="Zheng S."/>
            <person name="Shao F."/>
            <person name="Tao W."/>
        </authorList>
    </citation>
    <scope>NUCLEOTIDE SEQUENCE</scope>
    <source>
        <strain evidence="2">Chongqing</strain>
    </source>
</reference>
<dbReference type="EMBL" id="MU550624">
    <property type="protein sequence ID" value="KAI5627526.1"/>
    <property type="molecule type" value="Genomic_DNA"/>
</dbReference>